<feature type="transmembrane region" description="Helical" evidence="6">
    <location>
        <begin position="143"/>
        <end position="163"/>
    </location>
</feature>
<sequence length="545" mass="60128">MDSPKAPSEARIKFAQELKALPKMSPGKLILIVGWSLGMSSLDSTIVNIANPNIQRDHNFVPEGEIIPTKLIQWINDLYSISFAAMAIPAAKISDRIGVTNANRIGVVGFVIFSALCGASRFISYKNTWQYGGFYVLLVARLFQGMFGAVNMATTMTLCGILVEQKDIPRSIANNSLAFAVATALGPVLGGVITQYLGWEYCFFINIVLGAMSFALCWFYIPKTPKFVEEKFDYLGGFIIMIALIVLIMGLTYIPPESKEGIINFKNLPLGIGLTIGGLALLVFFVWWELRHPFAMLPRGILTNKKIVLGLIASLFNFAMMTATLFQMPFIYQTMRCYSPTTSGFINLVTPFAQIFASISAAFLAKKVASLYTKIVTAVLSIGLVIGLGFVIKSELYAIILVLVFYSYNLGIYFSSNGMFLMQSATPDIRGMLGGTVQSFRETGLAVGIAIVNLSNELYLGHKWPRKPVNDETCSTAPFFEYRNVYYDAFKITNLVMSAMGVLSLIFAVLSGFNIYEKKLIGYPKEKDAQTEEEKVPLANNEQNA</sequence>
<dbReference type="EMBL" id="CAXDID020000033">
    <property type="protein sequence ID" value="CAL5995874.1"/>
    <property type="molecule type" value="Genomic_DNA"/>
</dbReference>
<evidence type="ECO:0000313" key="9">
    <source>
        <dbReference type="EMBL" id="CAL5995874.1"/>
    </source>
</evidence>
<gene>
    <name evidence="9" type="ORF">HINF_LOCUS14326</name>
    <name evidence="8" type="ORF">HINF_LOCUS48837</name>
</gene>
<accession>A0AA86QQL8</accession>
<dbReference type="GO" id="GO:0022857">
    <property type="term" value="F:transmembrane transporter activity"/>
    <property type="evidence" value="ECO:0007669"/>
    <property type="project" value="InterPro"/>
</dbReference>
<evidence type="ECO:0000313" key="10">
    <source>
        <dbReference type="Proteomes" id="UP001642409"/>
    </source>
</evidence>
<dbReference type="SUPFAM" id="SSF103473">
    <property type="entry name" value="MFS general substrate transporter"/>
    <property type="match status" value="1"/>
</dbReference>
<feature type="transmembrane region" description="Helical" evidence="6">
    <location>
        <begin position="308"/>
        <end position="332"/>
    </location>
</feature>
<keyword evidence="10" id="KW-1185">Reference proteome</keyword>
<evidence type="ECO:0000256" key="5">
    <source>
        <dbReference type="SAM" id="MobiDB-lite"/>
    </source>
</evidence>
<feature type="transmembrane region" description="Helical" evidence="6">
    <location>
        <begin position="371"/>
        <end position="392"/>
    </location>
</feature>
<organism evidence="8">
    <name type="scientific">Hexamita inflata</name>
    <dbReference type="NCBI Taxonomy" id="28002"/>
    <lineage>
        <taxon>Eukaryota</taxon>
        <taxon>Metamonada</taxon>
        <taxon>Diplomonadida</taxon>
        <taxon>Hexamitidae</taxon>
        <taxon>Hexamitinae</taxon>
        <taxon>Hexamita</taxon>
    </lineage>
</organism>
<dbReference type="InterPro" id="IPR036259">
    <property type="entry name" value="MFS_trans_sf"/>
</dbReference>
<feature type="region of interest" description="Disordered" evidence="5">
    <location>
        <begin position="526"/>
        <end position="545"/>
    </location>
</feature>
<feature type="transmembrane region" description="Helical" evidence="6">
    <location>
        <begin position="234"/>
        <end position="256"/>
    </location>
</feature>
<feature type="transmembrane region" description="Helical" evidence="6">
    <location>
        <begin position="105"/>
        <end position="123"/>
    </location>
</feature>
<feature type="transmembrane region" description="Helical" evidence="6">
    <location>
        <begin position="398"/>
        <end position="422"/>
    </location>
</feature>
<comment type="caution">
    <text evidence="8">The sequence shown here is derived from an EMBL/GenBank/DDBJ whole genome shotgun (WGS) entry which is preliminary data.</text>
</comment>
<evidence type="ECO:0000256" key="6">
    <source>
        <dbReference type="SAM" id="Phobius"/>
    </source>
</evidence>
<keyword evidence="4 6" id="KW-0472">Membrane</keyword>
<feature type="compositionally biased region" description="Basic and acidic residues" evidence="5">
    <location>
        <begin position="526"/>
        <end position="536"/>
    </location>
</feature>
<feature type="transmembrane region" description="Helical" evidence="6">
    <location>
        <begin position="344"/>
        <end position="364"/>
    </location>
</feature>
<feature type="transmembrane region" description="Helical" evidence="6">
    <location>
        <begin position="495"/>
        <end position="516"/>
    </location>
</feature>
<dbReference type="PANTHER" id="PTHR23501">
    <property type="entry name" value="MAJOR FACILITATOR SUPERFAMILY"/>
    <property type="match status" value="1"/>
</dbReference>
<protein>
    <submittedName>
        <fullName evidence="8">Multidrug MFS transporter</fullName>
    </submittedName>
    <submittedName>
        <fullName evidence="9">Multidrug_MFS transporter</fullName>
    </submittedName>
</protein>
<feature type="transmembrane region" description="Helical" evidence="6">
    <location>
        <begin position="203"/>
        <end position="222"/>
    </location>
</feature>
<evidence type="ECO:0000313" key="8">
    <source>
        <dbReference type="EMBL" id="CAI9961192.1"/>
    </source>
</evidence>
<dbReference type="Proteomes" id="UP001642409">
    <property type="component" value="Unassembled WGS sequence"/>
</dbReference>
<proteinExistence type="predicted"/>
<evidence type="ECO:0000256" key="4">
    <source>
        <dbReference type="ARBA" id="ARBA00023136"/>
    </source>
</evidence>
<name>A0AA86QQL8_9EUKA</name>
<dbReference type="GO" id="GO:0005886">
    <property type="term" value="C:plasma membrane"/>
    <property type="evidence" value="ECO:0007669"/>
    <property type="project" value="TreeGrafter"/>
</dbReference>
<dbReference type="PROSITE" id="PS50850">
    <property type="entry name" value="MFS"/>
    <property type="match status" value="1"/>
</dbReference>
<feature type="transmembrane region" description="Helical" evidence="6">
    <location>
        <begin position="29"/>
        <end position="51"/>
    </location>
</feature>
<reference evidence="9 10" key="2">
    <citation type="submission" date="2024-07" db="EMBL/GenBank/DDBJ databases">
        <authorList>
            <person name="Akdeniz Z."/>
        </authorList>
    </citation>
    <scope>NUCLEOTIDE SEQUENCE [LARGE SCALE GENOMIC DNA]</scope>
</reference>
<evidence type="ECO:0000259" key="7">
    <source>
        <dbReference type="PROSITE" id="PS50850"/>
    </source>
</evidence>
<reference evidence="8" key="1">
    <citation type="submission" date="2023-06" db="EMBL/GenBank/DDBJ databases">
        <authorList>
            <person name="Kurt Z."/>
        </authorList>
    </citation>
    <scope>NUCLEOTIDE SEQUENCE</scope>
</reference>
<dbReference type="EMBL" id="CATOUU010000937">
    <property type="protein sequence ID" value="CAI9961192.1"/>
    <property type="molecule type" value="Genomic_DNA"/>
</dbReference>
<dbReference type="CDD" id="cd17321">
    <property type="entry name" value="MFS_MMR_MDR_like"/>
    <property type="match status" value="1"/>
</dbReference>
<feature type="domain" description="Major facilitator superfamily (MFS) profile" evidence="7">
    <location>
        <begin position="29"/>
        <end position="519"/>
    </location>
</feature>
<keyword evidence="3 6" id="KW-1133">Transmembrane helix</keyword>
<comment type="subcellular location">
    <subcellularLocation>
        <location evidence="1">Membrane</location>
        <topology evidence="1">Multi-pass membrane protein</topology>
    </subcellularLocation>
</comment>
<dbReference type="Gene3D" id="1.20.1250.20">
    <property type="entry name" value="MFS general substrate transporter like domains"/>
    <property type="match status" value="1"/>
</dbReference>
<evidence type="ECO:0000256" key="3">
    <source>
        <dbReference type="ARBA" id="ARBA00022989"/>
    </source>
</evidence>
<dbReference type="Gene3D" id="1.20.1720.10">
    <property type="entry name" value="Multidrug resistance protein D"/>
    <property type="match status" value="1"/>
</dbReference>
<dbReference type="AlphaFoldDB" id="A0AA86QQL8"/>
<evidence type="ECO:0000256" key="1">
    <source>
        <dbReference type="ARBA" id="ARBA00004141"/>
    </source>
</evidence>
<feature type="transmembrane region" description="Helical" evidence="6">
    <location>
        <begin position="175"/>
        <end position="197"/>
    </location>
</feature>
<dbReference type="InterPro" id="IPR011701">
    <property type="entry name" value="MFS"/>
</dbReference>
<dbReference type="Pfam" id="PF07690">
    <property type="entry name" value="MFS_1"/>
    <property type="match status" value="1"/>
</dbReference>
<feature type="transmembrane region" description="Helical" evidence="6">
    <location>
        <begin position="268"/>
        <end position="288"/>
    </location>
</feature>
<evidence type="ECO:0000256" key="2">
    <source>
        <dbReference type="ARBA" id="ARBA00022692"/>
    </source>
</evidence>
<keyword evidence="2 6" id="KW-0812">Transmembrane</keyword>
<dbReference type="InterPro" id="IPR020846">
    <property type="entry name" value="MFS_dom"/>
</dbReference>
<dbReference type="PANTHER" id="PTHR23501:SF5">
    <property type="entry name" value="TRANSPORT PROTEIN"/>
    <property type="match status" value="1"/>
</dbReference>